<gene>
    <name evidence="5 9" type="primary">mutL</name>
    <name evidence="9" type="ORF">Atep_18240</name>
</gene>
<dbReference type="SMART" id="SM01340">
    <property type="entry name" value="DNA_mis_repair"/>
    <property type="match status" value="1"/>
</dbReference>
<dbReference type="Gene3D" id="3.30.1540.20">
    <property type="entry name" value="MutL, C-terminal domain, dimerisation subdomain"/>
    <property type="match status" value="1"/>
</dbReference>
<dbReference type="HAMAP" id="MF_00149">
    <property type="entry name" value="DNA_mis_repair"/>
    <property type="match status" value="1"/>
</dbReference>
<accession>A0ABM7QN47</accession>
<dbReference type="InterPro" id="IPR014762">
    <property type="entry name" value="DNA_mismatch_repair_CS"/>
</dbReference>
<dbReference type="EMBL" id="AP024563">
    <property type="protein sequence ID" value="BCU07147.1"/>
    <property type="molecule type" value="Genomic_DNA"/>
</dbReference>
<keyword evidence="10" id="KW-1185">Reference proteome</keyword>
<dbReference type="PROSITE" id="PS00058">
    <property type="entry name" value="DNA_MISMATCH_REPAIR_1"/>
    <property type="match status" value="1"/>
</dbReference>
<evidence type="ECO:0000256" key="5">
    <source>
        <dbReference type="HAMAP-Rule" id="MF_00149"/>
    </source>
</evidence>
<dbReference type="SUPFAM" id="SSF118116">
    <property type="entry name" value="DNA mismatch repair protein MutL"/>
    <property type="match status" value="1"/>
</dbReference>
<reference evidence="9 10" key="1">
    <citation type="submission" date="2021-04" db="EMBL/GenBank/DDBJ databases">
        <title>Complete genome sequencing of Allochromatium tepidum strain NZ.</title>
        <authorList>
            <person name="Tsukatani Y."/>
            <person name="Mori H."/>
        </authorList>
    </citation>
    <scope>NUCLEOTIDE SEQUENCE [LARGE SCALE GENOMIC DNA]</scope>
    <source>
        <strain evidence="9 10">NZ</strain>
    </source>
</reference>
<dbReference type="Gene3D" id="3.30.1370.100">
    <property type="entry name" value="MutL, C-terminal domain, regulatory subdomain"/>
    <property type="match status" value="1"/>
</dbReference>
<dbReference type="InterPro" id="IPR038973">
    <property type="entry name" value="MutL/Mlh/Pms-like"/>
</dbReference>
<dbReference type="Gene3D" id="3.30.230.10">
    <property type="match status" value="1"/>
</dbReference>
<dbReference type="InterPro" id="IPR014790">
    <property type="entry name" value="MutL_C"/>
</dbReference>
<dbReference type="Pfam" id="PF08676">
    <property type="entry name" value="MutL_C"/>
    <property type="match status" value="1"/>
</dbReference>
<dbReference type="Pfam" id="PF01119">
    <property type="entry name" value="DNA_mis_repair"/>
    <property type="match status" value="1"/>
</dbReference>
<comment type="similarity">
    <text evidence="1 5">Belongs to the DNA mismatch repair MutL/HexB family.</text>
</comment>
<evidence type="ECO:0000313" key="9">
    <source>
        <dbReference type="EMBL" id="BCU07147.1"/>
    </source>
</evidence>
<evidence type="ECO:0000313" key="10">
    <source>
        <dbReference type="Proteomes" id="UP000680679"/>
    </source>
</evidence>
<feature type="domain" description="DNA mismatch repair protein S5" evidence="8">
    <location>
        <begin position="229"/>
        <end position="347"/>
    </location>
</feature>
<evidence type="ECO:0000259" key="8">
    <source>
        <dbReference type="SMART" id="SM01340"/>
    </source>
</evidence>
<dbReference type="InterPro" id="IPR020667">
    <property type="entry name" value="DNA_mismatch_repair_MutL"/>
</dbReference>
<dbReference type="PANTHER" id="PTHR10073:SF12">
    <property type="entry name" value="DNA MISMATCH REPAIR PROTEIN MLH1"/>
    <property type="match status" value="1"/>
</dbReference>
<dbReference type="SMART" id="SM00853">
    <property type="entry name" value="MutL_C"/>
    <property type="match status" value="1"/>
</dbReference>
<dbReference type="InterPro" id="IPR037198">
    <property type="entry name" value="MutL_C_sf"/>
</dbReference>
<dbReference type="RefSeq" id="WP_213378285.1">
    <property type="nucleotide sequence ID" value="NZ_AP024563.1"/>
</dbReference>
<dbReference type="InterPro" id="IPR042121">
    <property type="entry name" value="MutL_C_regsub"/>
</dbReference>
<keyword evidence="4 5" id="KW-0234">DNA repair</keyword>
<feature type="domain" description="MutL C-terminal dimerisation" evidence="7">
    <location>
        <begin position="459"/>
        <end position="602"/>
    </location>
</feature>
<evidence type="ECO:0000256" key="6">
    <source>
        <dbReference type="SAM" id="MobiDB-lite"/>
    </source>
</evidence>
<dbReference type="InterPro" id="IPR014721">
    <property type="entry name" value="Ribsml_uS5_D2-typ_fold_subgr"/>
</dbReference>
<protein>
    <recommendedName>
        <fullName evidence="2 5">DNA mismatch repair protein MutL</fullName>
    </recommendedName>
</protein>
<dbReference type="InterPro" id="IPR020568">
    <property type="entry name" value="Ribosomal_Su5_D2-typ_SF"/>
</dbReference>
<dbReference type="InterPro" id="IPR042120">
    <property type="entry name" value="MutL_C_dimsub"/>
</dbReference>
<feature type="region of interest" description="Disordered" evidence="6">
    <location>
        <begin position="350"/>
        <end position="453"/>
    </location>
</feature>
<evidence type="ECO:0000256" key="1">
    <source>
        <dbReference type="ARBA" id="ARBA00006082"/>
    </source>
</evidence>
<sequence>MSNPIRILSDHLVNQIAAGEVVERPASVIKELIENSLDAGCARLEIDVDQGGIKRLRVRDDGCGIPRDQLALALARHATSKLAVPADLEAVGTLGFRGEALPSIASVSRLTLTSRVGPDSEAEASEVASDRAGDSAWEVAVAIDGRLEGPRPAAHPPGTSVEVRDLFFNTPARRKFLRTEKTEFDHVDQVVRRLALARPDVALELRHNGRVVHQLPAADGRPESVLARLDRLLGAGFAEQSLEIDASAVDLRLHGWIRRPAFSRSQPDQQFFYVNGRLIRDRLITHAIRQAFSDFLHQARHPGYVLFLELPPRLVDVNVHPAKHEVRFRESRQVHDFIRRALQRRLAQGVLGGAEPDAPMPETSDRPGRAGVATPDRSTASSDEAVDGTIGHRSPLPRTSGFGARHPTPAIGVGDGRRIYQASPALQRPAADSAGVRPVSDEGESSGTPESDLPPLGFALAQLNGVYLLAESTEGLVLVDIHAAHERIGYERLKAAWSAGRVTSQPLLVPHSLQVEPREADRLEEQRETLARLGLVLDRLGVDRVVVREVPALLREADMEALVRDLLTDLAAQGESTRVEEAIDGVLATLACHGSVRANRRLTLDEMNALLRDMERTERIDQCNHGRPTWVRLSHVDLDRLFLRGR</sequence>
<dbReference type="PANTHER" id="PTHR10073">
    <property type="entry name" value="DNA MISMATCH REPAIR PROTEIN MLH, PMS, MUTL"/>
    <property type="match status" value="1"/>
</dbReference>
<dbReference type="CDD" id="cd03482">
    <property type="entry name" value="MutL_Trans_MutL"/>
    <property type="match status" value="1"/>
</dbReference>
<dbReference type="NCBIfam" id="NF000949">
    <property type="entry name" value="PRK00095.1-2"/>
    <property type="match status" value="1"/>
</dbReference>
<dbReference type="SUPFAM" id="SSF54211">
    <property type="entry name" value="Ribosomal protein S5 domain 2-like"/>
    <property type="match status" value="1"/>
</dbReference>
<dbReference type="NCBIfam" id="TIGR00585">
    <property type="entry name" value="mutl"/>
    <property type="match status" value="1"/>
</dbReference>
<dbReference type="InterPro" id="IPR013507">
    <property type="entry name" value="DNA_mismatch_S5_2-like"/>
</dbReference>
<evidence type="ECO:0000256" key="3">
    <source>
        <dbReference type="ARBA" id="ARBA00022763"/>
    </source>
</evidence>
<evidence type="ECO:0000256" key="2">
    <source>
        <dbReference type="ARBA" id="ARBA00021975"/>
    </source>
</evidence>
<proteinExistence type="inferred from homology"/>
<keyword evidence="3 5" id="KW-0227">DNA damage</keyword>
<dbReference type="Pfam" id="PF13589">
    <property type="entry name" value="HATPase_c_3"/>
    <property type="match status" value="1"/>
</dbReference>
<evidence type="ECO:0000256" key="4">
    <source>
        <dbReference type="ARBA" id="ARBA00023204"/>
    </source>
</evidence>
<organism evidence="9 10">
    <name type="scientific">Allochromatium tepidum</name>
    <dbReference type="NCBI Taxonomy" id="553982"/>
    <lineage>
        <taxon>Bacteria</taxon>
        <taxon>Pseudomonadati</taxon>
        <taxon>Pseudomonadota</taxon>
        <taxon>Gammaproteobacteria</taxon>
        <taxon>Chromatiales</taxon>
        <taxon>Chromatiaceae</taxon>
        <taxon>Allochromatium</taxon>
    </lineage>
</organism>
<dbReference type="Proteomes" id="UP000680679">
    <property type="component" value="Chromosome"/>
</dbReference>
<dbReference type="InterPro" id="IPR002099">
    <property type="entry name" value="MutL/Mlh/PMS"/>
</dbReference>
<dbReference type="CDD" id="cd16926">
    <property type="entry name" value="HATPase_MutL-MLH-PMS-like"/>
    <property type="match status" value="1"/>
</dbReference>
<name>A0ABM7QN47_9GAMM</name>
<comment type="function">
    <text evidence="5">This protein is involved in the repair of mismatches in DNA. It is required for dam-dependent methyl-directed DNA mismatch repair. May act as a 'molecular matchmaker', a protein that promotes the formation of a stable complex between two or more DNA-binding proteins in an ATP-dependent manner without itself being part of a final effector complex.</text>
</comment>
<dbReference type="SUPFAM" id="SSF55874">
    <property type="entry name" value="ATPase domain of HSP90 chaperone/DNA topoisomerase II/histidine kinase"/>
    <property type="match status" value="1"/>
</dbReference>
<dbReference type="InterPro" id="IPR036890">
    <property type="entry name" value="HATPase_C_sf"/>
</dbReference>
<dbReference type="Gene3D" id="3.30.565.10">
    <property type="entry name" value="Histidine kinase-like ATPase, C-terminal domain"/>
    <property type="match status" value="1"/>
</dbReference>
<evidence type="ECO:0000259" key="7">
    <source>
        <dbReference type="SMART" id="SM00853"/>
    </source>
</evidence>